<organism evidence="1 2">
    <name type="scientific">Anabaena azotica FACHB-119</name>
    <dbReference type="NCBI Taxonomy" id="947527"/>
    <lineage>
        <taxon>Bacteria</taxon>
        <taxon>Bacillati</taxon>
        <taxon>Cyanobacteriota</taxon>
        <taxon>Cyanophyceae</taxon>
        <taxon>Nostocales</taxon>
        <taxon>Nostocaceae</taxon>
        <taxon>Anabaena</taxon>
        <taxon>Anabaena azotica</taxon>
    </lineage>
</organism>
<name>A0ABR8DCA4_9NOST</name>
<dbReference type="Proteomes" id="UP000661112">
    <property type="component" value="Unassembled WGS sequence"/>
</dbReference>
<proteinExistence type="predicted"/>
<accession>A0ABR8DCA4</accession>
<dbReference type="RefSeq" id="WP_190479011.1">
    <property type="nucleotide sequence ID" value="NZ_JACJSG010000061.1"/>
</dbReference>
<dbReference type="EMBL" id="JACJSG010000061">
    <property type="protein sequence ID" value="MBD2504827.1"/>
    <property type="molecule type" value="Genomic_DNA"/>
</dbReference>
<evidence type="ECO:0000313" key="1">
    <source>
        <dbReference type="EMBL" id="MBD2504827.1"/>
    </source>
</evidence>
<sequence>MPEKAIAQAQKEQLVHEIITLNIQKQANTNDIKNLTEWLEFIHILHFLNKLVVGNAHPTKK</sequence>
<evidence type="ECO:0000313" key="2">
    <source>
        <dbReference type="Proteomes" id="UP000661112"/>
    </source>
</evidence>
<keyword evidence="2" id="KW-1185">Reference proteome</keyword>
<protein>
    <submittedName>
        <fullName evidence="1">Uncharacterized protein</fullName>
    </submittedName>
</protein>
<gene>
    <name evidence="1" type="ORF">H6G83_30215</name>
</gene>
<comment type="caution">
    <text evidence="1">The sequence shown here is derived from an EMBL/GenBank/DDBJ whole genome shotgun (WGS) entry which is preliminary data.</text>
</comment>
<reference evidence="1 2" key="1">
    <citation type="journal article" date="2020" name="ISME J.">
        <title>Comparative genomics reveals insights into cyanobacterial evolution and habitat adaptation.</title>
        <authorList>
            <person name="Chen M.Y."/>
            <person name="Teng W.K."/>
            <person name="Zhao L."/>
            <person name="Hu C.X."/>
            <person name="Zhou Y.K."/>
            <person name="Han B.P."/>
            <person name="Song L.R."/>
            <person name="Shu W.S."/>
        </authorList>
    </citation>
    <scope>NUCLEOTIDE SEQUENCE [LARGE SCALE GENOMIC DNA]</scope>
    <source>
        <strain evidence="1 2">FACHB-119</strain>
    </source>
</reference>